<evidence type="ECO:0000313" key="12">
    <source>
        <dbReference type="Proteomes" id="UP000095282"/>
    </source>
</evidence>
<name>A0A1I7UC26_9PELO</name>
<evidence type="ECO:0000256" key="2">
    <source>
        <dbReference type="ARBA" id="ARBA00005142"/>
    </source>
</evidence>
<evidence type="ECO:0000256" key="3">
    <source>
        <dbReference type="ARBA" id="ARBA00006581"/>
    </source>
</evidence>
<dbReference type="GO" id="GO:0006226">
    <property type="term" value="P:dUMP biosynthetic process"/>
    <property type="evidence" value="ECO:0007669"/>
    <property type="project" value="UniProtKB-UniPathway"/>
</dbReference>
<dbReference type="InterPro" id="IPR033704">
    <property type="entry name" value="dUTPase_trimeric"/>
</dbReference>
<feature type="compositionally biased region" description="Polar residues" evidence="10">
    <location>
        <begin position="335"/>
        <end position="348"/>
    </location>
</feature>
<keyword evidence="5" id="KW-0378">Hydrolase</keyword>
<dbReference type="SUPFAM" id="SSF51283">
    <property type="entry name" value="dUTPase-like"/>
    <property type="match status" value="3"/>
</dbReference>
<proteinExistence type="inferred from homology"/>
<organism evidence="12 13">
    <name type="scientific">Caenorhabditis tropicalis</name>
    <dbReference type="NCBI Taxonomy" id="1561998"/>
    <lineage>
        <taxon>Eukaryota</taxon>
        <taxon>Metazoa</taxon>
        <taxon>Ecdysozoa</taxon>
        <taxon>Nematoda</taxon>
        <taxon>Chromadorea</taxon>
        <taxon>Rhabditida</taxon>
        <taxon>Rhabditina</taxon>
        <taxon>Rhabditomorpha</taxon>
        <taxon>Rhabditoidea</taxon>
        <taxon>Rhabditidae</taxon>
        <taxon>Peloderinae</taxon>
        <taxon>Caenorhabditis</taxon>
    </lineage>
</organism>
<comment type="similarity">
    <text evidence="3">Belongs to the dUTPase family.</text>
</comment>
<evidence type="ECO:0000259" key="11">
    <source>
        <dbReference type="Pfam" id="PF00692"/>
    </source>
</evidence>
<feature type="region of interest" description="Disordered" evidence="10">
    <location>
        <begin position="325"/>
        <end position="348"/>
    </location>
</feature>
<dbReference type="GO" id="GO:0046081">
    <property type="term" value="P:dUTP catabolic process"/>
    <property type="evidence" value="ECO:0007669"/>
    <property type="project" value="InterPro"/>
</dbReference>
<dbReference type="EC" id="3.6.1.23" evidence="4"/>
<feature type="domain" description="dUTPase-like" evidence="11">
    <location>
        <begin position="209"/>
        <end position="336"/>
    </location>
</feature>
<keyword evidence="6" id="KW-0460">Magnesium</keyword>
<evidence type="ECO:0000256" key="10">
    <source>
        <dbReference type="SAM" id="MobiDB-lite"/>
    </source>
</evidence>
<dbReference type="InterPro" id="IPR029054">
    <property type="entry name" value="dUTPase-like"/>
</dbReference>
<sequence>MGFDYGLSYRYDTKADWTPRGMGLFKNGIIFIKRAPLMVFSRKRGIKGYIGQEDYCKKEFESSDFIEDFCEISIRKIDLERVIERFDQKKMFGVDEMMVMTLYENYLGLEGQMESNCTEKRDDMLTRLTYWHLEQSDGYTPDCKSKWLRHAICVFGVEYLEEISQSPMVIGKVTKMATLILNHVGDSNIEKPPPSTRMTVKFTELTADAQKPTYGSAAAAGADLYSSEDVVVPAKGKTCVSTGLQLELPGGHYGRVAPRSGLAAKHFIDVGAGVIDSDYRGEVKVLLFNFSDVDFEVKKGDRIAQLICERIGNPEYEQVTTLDTTERGAGGFGSTGQSAMSTETTNPTKNRIPVRFTQLNESAHTPTYGSGEAAGADLYSSEDVKVPAGAKLCVSTGIQMELPFGYYGRVAPRSGLAAKHFIDVGAGVVDSDYRGEVKVLLFNFSNVDFEVKKGDRIAQLVCEKIGHCVYEPAAELENTDRGAGGFGSTGKDAMEPVVKKARVDGEKIQVTMSENARLPSYGSADAAGADLYSSEDVVVPAKGKLCVSTGIQMKLPLGYYGRVAPRSGLAAKHFIDVGAGVIDSDYRGEVKVLLFNFNDTDFEVKRGDRIAQLICEQIALCDYQKVESLDGTERGDGGFGSTGK</sequence>
<keyword evidence="7" id="KW-0546">Nucleotide metabolism</keyword>
<comment type="catalytic activity">
    <reaction evidence="8">
        <text>dUTP + H2O = dUMP + diphosphate + H(+)</text>
        <dbReference type="Rhea" id="RHEA:10248"/>
        <dbReference type="ChEBI" id="CHEBI:15377"/>
        <dbReference type="ChEBI" id="CHEBI:15378"/>
        <dbReference type="ChEBI" id="CHEBI:33019"/>
        <dbReference type="ChEBI" id="CHEBI:61555"/>
        <dbReference type="ChEBI" id="CHEBI:246422"/>
        <dbReference type="EC" id="3.6.1.23"/>
    </reaction>
</comment>
<dbReference type="NCBIfam" id="NF001862">
    <property type="entry name" value="PRK00601.1"/>
    <property type="match status" value="3"/>
</dbReference>
<dbReference type="FunFam" id="2.70.40.10:FF:000004">
    <property type="entry name" value="Deoxyuridine triphosphatase"/>
    <property type="match status" value="3"/>
</dbReference>
<dbReference type="GO" id="GO:0000287">
    <property type="term" value="F:magnesium ion binding"/>
    <property type="evidence" value="ECO:0007669"/>
    <property type="project" value="InterPro"/>
</dbReference>
<dbReference type="GO" id="GO:0004170">
    <property type="term" value="F:dUTP diphosphatase activity"/>
    <property type="evidence" value="ECO:0007669"/>
    <property type="project" value="UniProtKB-EC"/>
</dbReference>
<accession>A0A1I7UC26</accession>
<feature type="domain" description="dUTPase-like" evidence="11">
    <location>
        <begin position="515"/>
        <end position="643"/>
    </location>
</feature>
<evidence type="ECO:0000256" key="1">
    <source>
        <dbReference type="ARBA" id="ARBA00001946"/>
    </source>
</evidence>
<dbReference type="eggNOG" id="KOG3370">
    <property type="taxonomic scope" value="Eukaryota"/>
</dbReference>
<comment type="cofactor">
    <cofactor evidence="1">
        <name>Mg(2+)</name>
        <dbReference type="ChEBI" id="CHEBI:18420"/>
    </cofactor>
</comment>
<comment type="function">
    <text evidence="9">Catalyzes the cleavage of 2'-deoxyuridine 5'-triphosphate (dUTP) into 2'-deoxyuridine 5'-monophosphate (dUMP) and inorganic pyrophosphate and through its action efficiently prevents uracil misincorporation into DNA and at the same time provides dUMP, the substrate for de novo thymidylate biosynthesis. Inhibits peroxisome proliferator-activated receptor (PPAR) activity by binding of its N-terminal to PPAR, preventing the latter's dimerization with retinoid X receptor. Essential for embryonic development.</text>
</comment>
<dbReference type="CDD" id="cd07557">
    <property type="entry name" value="trimeric_dUTPase"/>
    <property type="match status" value="3"/>
</dbReference>
<evidence type="ECO:0000256" key="8">
    <source>
        <dbReference type="ARBA" id="ARBA00047686"/>
    </source>
</evidence>
<dbReference type="AlphaFoldDB" id="A0A1I7UC26"/>
<comment type="pathway">
    <text evidence="2">Pyrimidine metabolism; dUMP biosynthesis; dUMP from dCTP (dUTP route): step 2/2.</text>
</comment>
<dbReference type="UniPathway" id="UPA00610">
    <property type="reaction ID" value="UER00666"/>
</dbReference>
<evidence type="ECO:0000256" key="7">
    <source>
        <dbReference type="ARBA" id="ARBA00023080"/>
    </source>
</evidence>
<feature type="domain" description="dUTPase-like" evidence="11">
    <location>
        <begin position="362"/>
        <end position="490"/>
    </location>
</feature>
<dbReference type="WBParaSite" id="Csp11.Scaffold629.g7818.t1">
    <property type="protein sequence ID" value="Csp11.Scaffold629.g7818.t1"/>
    <property type="gene ID" value="Csp11.Scaffold629.g7818"/>
</dbReference>
<evidence type="ECO:0000313" key="13">
    <source>
        <dbReference type="WBParaSite" id="Csp11.Scaffold629.g7818.t1"/>
    </source>
</evidence>
<reference evidence="13" key="1">
    <citation type="submission" date="2016-11" db="UniProtKB">
        <authorList>
            <consortium name="WormBaseParasite"/>
        </authorList>
    </citation>
    <scope>IDENTIFICATION</scope>
</reference>
<keyword evidence="12" id="KW-1185">Reference proteome</keyword>
<dbReference type="PANTHER" id="PTHR11241">
    <property type="entry name" value="DEOXYURIDINE 5'-TRIPHOSPHATE NUCLEOTIDOHYDROLASE"/>
    <property type="match status" value="1"/>
</dbReference>
<evidence type="ECO:0000256" key="5">
    <source>
        <dbReference type="ARBA" id="ARBA00022801"/>
    </source>
</evidence>
<dbReference type="NCBIfam" id="TIGR00576">
    <property type="entry name" value="dut"/>
    <property type="match status" value="3"/>
</dbReference>
<dbReference type="eggNOG" id="KOG0799">
    <property type="taxonomic scope" value="Eukaryota"/>
</dbReference>
<dbReference type="PANTHER" id="PTHR11241:SF0">
    <property type="entry name" value="DEOXYURIDINE 5'-TRIPHOSPHATE NUCLEOTIDOHYDROLASE"/>
    <property type="match status" value="1"/>
</dbReference>
<dbReference type="Proteomes" id="UP000095282">
    <property type="component" value="Unplaced"/>
</dbReference>
<dbReference type="InterPro" id="IPR008181">
    <property type="entry name" value="dUTPase"/>
</dbReference>
<evidence type="ECO:0000256" key="4">
    <source>
        <dbReference type="ARBA" id="ARBA00012379"/>
    </source>
</evidence>
<dbReference type="InterPro" id="IPR036157">
    <property type="entry name" value="dUTPase-like_sf"/>
</dbReference>
<evidence type="ECO:0000256" key="6">
    <source>
        <dbReference type="ARBA" id="ARBA00022842"/>
    </source>
</evidence>
<dbReference type="Gene3D" id="2.70.40.10">
    <property type="match status" value="3"/>
</dbReference>
<evidence type="ECO:0000256" key="9">
    <source>
        <dbReference type="ARBA" id="ARBA00057946"/>
    </source>
</evidence>
<dbReference type="STRING" id="1561998.A0A1I7UC26"/>
<dbReference type="Pfam" id="PF00692">
    <property type="entry name" value="dUTPase"/>
    <property type="match status" value="3"/>
</dbReference>
<protein>
    <recommendedName>
        <fullName evidence="4">dUTP diphosphatase</fullName>
        <ecNumber evidence="4">3.6.1.23</ecNumber>
    </recommendedName>
</protein>